<dbReference type="InterPro" id="IPR039965">
    <property type="entry name" value="C3H7.08c"/>
</dbReference>
<comment type="caution">
    <text evidence="3">The sequence shown here is derived from an EMBL/GenBank/DDBJ whole genome shotgun (WGS) entry which is preliminary data.</text>
</comment>
<keyword evidence="2" id="KW-0472">Membrane</keyword>
<dbReference type="PANTHER" id="PTHR40466">
    <property type="entry name" value="EXPRESSED PROTEIN"/>
    <property type="match status" value="1"/>
</dbReference>
<evidence type="ECO:0000313" key="4">
    <source>
        <dbReference type="Proteomes" id="UP001302126"/>
    </source>
</evidence>
<evidence type="ECO:0000256" key="2">
    <source>
        <dbReference type="SAM" id="Phobius"/>
    </source>
</evidence>
<name>A0AAN7AKW7_9PEZI</name>
<feature type="region of interest" description="Disordered" evidence="1">
    <location>
        <begin position="58"/>
        <end position="99"/>
    </location>
</feature>
<feature type="compositionally biased region" description="Low complexity" evidence="1">
    <location>
        <begin position="87"/>
        <end position="99"/>
    </location>
</feature>
<keyword evidence="2" id="KW-1133">Transmembrane helix</keyword>
<evidence type="ECO:0000256" key="1">
    <source>
        <dbReference type="SAM" id="MobiDB-lite"/>
    </source>
</evidence>
<sequence>MASFIARRAFSTTVRRLTTGEQALKTESKKNPEIMILGGVMVCALGGAGFYFGRSPTKSTSENTVPLTKNSMPWESGSTQGKYQYHPGGDASAPPKDAPSAVNVVVVPNVSLPKELHDEYNKWGKDGY</sequence>
<dbReference type="AlphaFoldDB" id="A0AAN7AKW7"/>
<dbReference type="PANTHER" id="PTHR40466:SF1">
    <property type="entry name" value="FUNGAL PROTEIN"/>
    <property type="match status" value="1"/>
</dbReference>
<gene>
    <name evidence="3" type="ORF">QBC35DRAFT_380930</name>
</gene>
<organism evidence="3 4">
    <name type="scientific">Podospora australis</name>
    <dbReference type="NCBI Taxonomy" id="1536484"/>
    <lineage>
        <taxon>Eukaryota</taxon>
        <taxon>Fungi</taxon>
        <taxon>Dikarya</taxon>
        <taxon>Ascomycota</taxon>
        <taxon>Pezizomycotina</taxon>
        <taxon>Sordariomycetes</taxon>
        <taxon>Sordariomycetidae</taxon>
        <taxon>Sordariales</taxon>
        <taxon>Podosporaceae</taxon>
        <taxon>Podospora</taxon>
    </lineage>
</organism>
<feature type="transmembrane region" description="Helical" evidence="2">
    <location>
        <begin position="34"/>
        <end position="53"/>
    </location>
</feature>
<keyword evidence="2" id="KW-0812">Transmembrane</keyword>
<proteinExistence type="predicted"/>
<protein>
    <submittedName>
        <fullName evidence="3">Uncharacterized protein</fullName>
    </submittedName>
</protein>
<feature type="compositionally biased region" description="Polar residues" evidence="1">
    <location>
        <begin position="58"/>
        <end position="82"/>
    </location>
</feature>
<keyword evidence="4" id="KW-1185">Reference proteome</keyword>
<dbReference type="Proteomes" id="UP001302126">
    <property type="component" value="Unassembled WGS sequence"/>
</dbReference>
<reference evidence="3" key="2">
    <citation type="submission" date="2023-05" db="EMBL/GenBank/DDBJ databases">
        <authorList>
            <consortium name="Lawrence Berkeley National Laboratory"/>
            <person name="Steindorff A."/>
            <person name="Hensen N."/>
            <person name="Bonometti L."/>
            <person name="Westerberg I."/>
            <person name="Brannstrom I.O."/>
            <person name="Guillou S."/>
            <person name="Cros-Aarteil S."/>
            <person name="Calhoun S."/>
            <person name="Haridas S."/>
            <person name="Kuo A."/>
            <person name="Mondo S."/>
            <person name="Pangilinan J."/>
            <person name="Riley R."/>
            <person name="Labutti K."/>
            <person name="Andreopoulos B."/>
            <person name="Lipzen A."/>
            <person name="Chen C."/>
            <person name="Yanf M."/>
            <person name="Daum C."/>
            <person name="Ng V."/>
            <person name="Clum A."/>
            <person name="Ohm R."/>
            <person name="Martin F."/>
            <person name="Silar P."/>
            <person name="Natvig D."/>
            <person name="Lalanne C."/>
            <person name="Gautier V."/>
            <person name="Ament-Velasquez S.L."/>
            <person name="Kruys A."/>
            <person name="Hutchinson M.I."/>
            <person name="Powell A.J."/>
            <person name="Barry K."/>
            <person name="Miller A.N."/>
            <person name="Grigoriev I.V."/>
            <person name="Debuchy R."/>
            <person name="Gladieux P."/>
            <person name="Thoren M.H."/>
            <person name="Johannesson H."/>
        </authorList>
    </citation>
    <scope>NUCLEOTIDE SEQUENCE</scope>
    <source>
        <strain evidence="3">PSN309</strain>
    </source>
</reference>
<dbReference type="EMBL" id="MU864378">
    <property type="protein sequence ID" value="KAK4189220.1"/>
    <property type="molecule type" value="Genomic_DNA"/>
</dbReference>
<accession>A0AAN7AKW7</accession>
<evidence type="ECO:0000313" key="3">
    <source>
        <dbReference type="EMBL" id="KAK4189220.1"/>
    </source>
</evidence>
<reference evidence="3" key="1">
    <citation type="journal article" date="2023" name="Mol. Phylogenet. Evol.">
        <title>Genome-scale phylogeny and comparative genomics of the fungal order Sordariales.</title>
        <authorList>
            <person name="Hensen N."/>
            <person name="Bonometti L."/>
            <person name="Westerberg I."/>
            <person name="Brannstrom I.O."/>
            <person name="Guillou S."/>
            <person name="Cros-Aarteil S."/>
            <person name="Calhoun S."/>
            <person name="Haridas S."/>
            <person name="Kuo A."/>
            <person name="Mondo S."/>
            <person name="Pangilinan J."/>
            <person name="Riley R."/>
            <person name="LaButti K."/>
            <person name="Andreopoulos B."/>
            <person name="Lipzen A."/>
            <person name="Chen C."/>
            <person name="Yan M."/>
            <person name="Daum C."/>
            <person name="Ng V."/>
            <person name="Clum A."/>
            <person name="Steindorff A."/>
            <person name="Ohm R.A."/>
            <person name="Martin F."/>
            <person name="Silar P."/>
            <person name="Natvig D.O."/>
            <person name="Lalanne C."/>
            <person name="Gautier V."/>
            <person name="Ament-Velasquez S.L."/>
            <person name="Kruys A."/>
            <person name="Hutchinson M.I."/>
            <person name="Powell A.J."/>
            <person name="Barry K."/>
            <person name="Miller A.N."/>
            <person name="Grigoriev I.V."/>
            <person name="Debuchy R."/>
            <person name="Gladieux P."/>
            <person name="Hiltunen Thoren M."/>
            <person name="Johannesson H."/>
        </authorList>
    </citation>
    <scope>NUCLEOTIDE SEQUENCE</scope>
    <source>
        <strain evidence="3">PSN309</strain>
    </source>
</reference>